<feature type="transmembrane region" description="Helical" evidence="2">
    <location>
        <begin position="159"/>
        <end position="180"/>
    </location>
</feature>
<gene>
    <name evidence="4" type="ORF">SPARVUS_LOCUS1596677</name>
</gene>
<feature type="transmembrane region" description="Helical" evidence="2">
    <location>
        <begin position="192"/>
        <end position="215"/>
    </location>
</feature>
<keyword evidence="5" id="KW-1185">Reference proteome</keyword>
<evidence type="ECO:0000256" key="2">
    <source>
        <dbReference type="SAM" id="Phobius"/>
    </source>
</evidence>
<reference evidence="4" key="1">
    <citation type="submission" date="2023-05" db="EMBL/GenBank/DDBJ databases">
        <authorList>
            <person name="Stuckert A."/>
        </authorList>
    </citation>
    <scope>NUCLEOTIDE SEQUENCE</scope>
</reference>
<dbReference type="Gene3D" id="2.60.40.10">
    <property type="entry name" value="Immunoglobulins"/>
    <property type="match status" value="2"/>
</dbReference>
<dbReference type="InterPro" id="IPR003597">
    <property type="entry name" value="Ig_C1-set"/>
</dbReference>
<keyword evidence="2" id="KW-0812">Transmembrane</keyword>
<dbReference type="InterPro" id="IPR013783">
    <property type="entry name" value="Ig-like_fold"/>
</dbReference>
<dbReference type="InterPro" id="IPR050380">
    <property type="entry name" value="Immune_Resp_Modulators"/>
</dbReference>
<comment type="caution">
    <text evidence="4">The sequence shown here is derived from an EMBL/GenBank/DDBJ whole genome shotgun (WGS) entry which is preliminary data.</text>
</comment>
<feature type="domain" description="Ig-like" evidence="3">
    <location>
        <begin position="49"/>
        <end position="149"/>
    </location>
</feature>
<dbReference type="SUPFAM" id="SSF48726">
    <property type="entry name" value="Immunoglobulin"/>
    <property type="match status" value="2"/>
</dbReference>
<proteinExistence type="predicted"/>
<evidence type="ECO:0000256" key="1">
    <source>
        <dbReference type="ARBA" id="ARBA00023319"/>
    </source>
</evidence>
<dbReference type="PROSITE" id="PS50835">
    <property type="entry name" value="IG_LIKE"/>
    <property type="match status" value="1"/>
</dbReference>
<protein>
    <recommendedName>
        <fullName evidence="3">Ig-like domain-containing protein</fullName>
    </recommendedName>
</protein>
<dbReference type="Pfam" id="PF07654">
    <property type="entry name" value="C1-set"/>
    <property type="match status" value="1"/>
</dbReference>
<sequence length="219" mass="24643">MNDKDLNKAMPVFFISNIQITDEGNYRCFVIFTPDSGSTTSTLQVSVKPQTALSHDQHIEVGIRGSVRCEVSNFYPETVKIRWDKSSKSNSRNSSWDKDVCFTTPLGNSDGTFNVTSVLTVEPTTDAEPGDVLFCIVSHRSLEEEMTLSFIMPRRNPGIGFSIASAVAFIISYLTYFLRIYFNERLDPRIKVVLGVIFMVSSINSIGLVWFIIILPEEF</sequence>
<evidence type="ECO:0000259" key="3">
    <source>
        <dbReference type="PROSITE" id="PS50835"/>
    </source>
</evidence>
<dbReference type="InterPro" id="IPR007110">
    <property type="entry name" value="Ig-like_dom"/>
</dbReference>
<dbReference type="InterPro" id="IPR036179">
    <property type="entry name" value="Ig-like_dom_sf"/>
</dbReference>
<evidence type="ECO:0000313" key="5">
    <source>
        <dbReference type="Proteomes" id="UP001162483"/>
    </source>
</evidence>
<keyword evidence="2" id="KW-1133">Transmembrane helix</keyword>
<keyword evidence="1" id="KW-0393">Immunoglobulin domain</keyword>
<keyword evidence="2" id="KW-0472">Membrane</keyword>
<accession>A0ABN9ATV6</accession>
<organism evidence="4 5">
    <name type="scientific">Staurois parvus</name>
    <dbReference type="NCBI Taxonomy" id="386267"/>
    <lineage>
        <taxon>Eukaryota</taxon>
        <taxon>Metazoa</taxon>
        <taxon>Chordata</taxon>
        <taxon>Craniata</taxon>
        <taxon>Vertebrata</taxon>
        <taxon>Euteleostomi</taxon>
        <taxon>Amphibia</taxon>
        <taxon>Batrachia</taxon>
        <taxon>Anura</taxon>
        <taxon>Neobatrachia</taxon>
        <taxon>Ranoidea</taxon>
        <taxon>Ranidae</taxon>
        <taxon>Staurois</taxon>
    </lineage>
</organism>
<dbReference type="PANTHER" id="PTHR23411">
    <property type="entry name" value="TAPASIN"/>
    <property type="match status" value="1"/>
</dbReference>
<dbReference type="Proteomes" id="UP001162483">
    <property type="component" value="Unassembled WGS sequence"/>
</dbReference>
<name>A0ABN9ATV6_9NEOB</name>
<dbReference type="SMART" id="SM00407">
    <property type="entry name" value="IGc1"/>
    <property type="match status" value="1"/>
</dbReference>
<evidence type="ECO:0000313" key="4">
    <source>
        <dbReference type="EMBL" id="CAI9539463.1"/>
    </source>
</evidence>
<dbReference type="EMBL" id="CATNWA010001213">
    <property type="protein sequence ID" value="CAI9539463.1"/>
    <property type="molecule type" value="Genomic_DNA"/>
</dbReference>